<dbReference type="Proteomes" id="UP000815677">
    <property type="component" value="Unassembled WGS sequence"/>
</dbReference>
<evidence type="ECO:0000256" key="1">
    <source>
        <dbReference type="ARBA" id="ARBA00004245"/>
    </source>
</evidence>
<accession>A0ABQ0LS62</accession>
<evidence type="ECO:0000256" key="3">
    <source>
        <dbReference type="ARBA" id="ARBA00023175"/>
    </source>
</evidence>
<gene>
    <name evidence="9" type="ORF">MCHLO_10805</name>
</gene>
<evidence type="ECO:0000256" key="4">
    <source>
        <dbReference type="ARBA" id="ARBA00023212"/>
    </source>
</evidence>
<comment type="subcellular location">
    <subcellularLocation>
        <location evidence="1">Cytoplasm</location>
        <location evidence="1">Cytoskeleton</location>
    </subcellularLocation>
</comment>
<feature type="region of interest" description="Disordered" evidence="6">
    <location>
        <begin position="1638"/>
        <end position="1826"/>
    </location>
</feature>
<feature type="compositionally biased region" description="Polar residues" evidence="6">
    <location>
        <begin position="1678"/>
        <end position="1688"/>
    </location>
</feature>
<keyword evidence="5" id="KW-0175">Coiled coil</keyword>
<dbReference type="SUPFAM" id="SSF143575">
    <property type="entry name" value="GAS2 domain-like"/>
    <property type="match status" value="1"/>
</dbReference>
<feature type="compositionally biased region" description="Basic residues" evidence="6">
    <location>
        <begin position="2001"/>
        <end position="2013"/>
    </location>
</feature>
<feature type="compositionally biased region" description="Low complexity" evidence="6">
    <location>
        <begin position="1741"/>
        <end position="1760"/>
    </location>
</feature>
<feature type="region of interest" description="Disordered" evidence="6">
    <location>
        <begin position="302"/>
        <end position="335"/>
    </location>
</feature>
<dbReference type="InterPro" id="IPR003108">
    <property type="entry name" value="GAR_dom"/>
</dbReference>
<keyword evidence="10" id="KW-1185">Reference proteome</keyword>
<feature type="region of interest" description="Disordered" evidence="6">
    <location>
        <begin position="1"/>
        <end position="25"/>
    </location>
</feature>
<sequence>MDSEPQPRPQSFSAVSEPRTPSREPGSVIRHVALLSVLLAPIAFIPYVITRRQLGKLRRQVEEIGATTAALRQTAVEKPLPSAMPKHDVAGLRLQIERNAAERAKALSAVHHQLDDLREEMVSLRNMERVSQEEVGQIVDSRLQEAASKTDEALRFIIGQQESLQSHLFKLESEIQTLQSGPQAVNSAELHRLLEDARLARGHFTSIGSSLGDIATIIQRIEIELGHERALGYDPVERLRNTMYESHLQKPEDSGHGSEHNAGTCVSSATLFCSAPPPRYRRVLHVSFAAFLIPPTPSSTMSAQDVAPPSGTVVAVSDTPTPPPTVTNTPPDGGEEQALDWKEVIELKAFSERKFWIEEKIKVLEKMPPIEVFVGMDAIRESAEVVPGLPTRQELDKWLVEHDAIEKETEIFDKGELQTIRKFTKAATQRNLSPADTDLIELTLTTIYDLDKLLHLLRDRSESFELLGHRLTWEEFRSAAWVDRRTIIADLKAFLDTRAHWTPSVYEDQLLLQQQSPPQPSVQGRRASLTSLASVASETLLSSTGFSRSARFKLAEILSRDAAQFSARITSLRHNKIAAAGKVLDKLIDTSRKPVPEDILDEQDRLEEKGIAELENVGKFVMNAVMQWRKADEIYVESMKDQVAAQALWDEIEAAKFQHPTARQSATFASRAEGLMKRLLLRGDPASPSSAFPRPSHVLFPEYAAANDNVVQTLSSEISTALDLARKAEASAKEYRLNYEAVHRVETLVETATATSDTFTSIIQQLEKGISTTDGDGSPPNLMSEACLDPTRHAAFLALLPSILKDQERASESAAQVLRGSRGAVLGLDRPGIDPAFKSKATAEFQRLSGLRGQAQWTRDDVVARVGRLREARRIWHVMEDNFGRLEDIRRDLGEAMERHRWQQELNTTGLPPTPESFSAPLPVDIAPAESVKQLDELDGRLVKEVDAPLAALSKTLETPLNERLLRNSTGLKQFLEQVRGMASLLGAVKNQASVMGAVRDDFYGLQSRLDDLKARIDAGMTDVLAGNLVGADLNALDKDLGVNVQAAHRDVKAFRDSLSPRVPFVSTGTRQRTMSTVKRRFSSIDLKLAAFDSTTAFELPFEPQALDAAVRADTNSYAMKLGGELQSVDQRVSHFHLAMQSKVVDASLAAVVENINEATKQLAELQQELTSLEPGPELTTALATLAEKAQHVTSEYRGPIGRALSPVRDMVKEMAASPGVNDAAVHDSLYLARLHAVDDAELRFKGWVENMASFSSQIVDAQHREEERLETERARLAAEELERARLEQERLEREETERLREEQLAEERRQEAERARIAAEEAEAALLARRKAEEDERQRLELARLEEQRRVEVERQRQAAEEAERARLEKERLEMERKLTLAEAEREERARLDQEQRLAAEQERSEMEAKLKAVEQQLEAERALQAQREKSKGKAKTEVEHDVFGLVAPADGAGFQTAEMNELQTLIFALRKRLRALSIEGLATSTTYLPSHDDLSKAINNFLALSEEISALPHTAEDPSVDNELVSLRGEITSATRFVEHLENISTFLVQLKLCDAALSDLLEHVDTYPSPPLTSTSAFQVPGNLSAEAQLTSRLDFTTAAINAMTVAFSAVKRDPRAIGERDRIQQTWIELEEMAKDRIHGRRSRPPSVSSSGRNSSASSRKSPTKSSTYSTLSVASPTASSSQRTRSRLVPPQQANGSRRSTYGSDRSRPPSQLSNVSSSRSTSGPVMHGSGSTFASRQRTTSLTRQTQQPPRRTSAGIPHSHHRTASPTISEASSYSRSILSPSRASLVSTSSAARSPRYSLSSLPKTPMTQRKAPPPRKKYIANPKSKLDMAVGEVVNRLPVGISIEGVSDSWKDQSGKYWIGDQDPKLCFCRILRSQTVMVRVGGGWQELSKFIGDHFAESFRLFSDSPPRPGGAEPKWISSATLLEDTEAESPPRAPQTPEPQGVPTFSLITPNGNSPHSLKSSPSTKGSPLTPLQFMRRAEPDAMPPASPSKIHHHPHNTHVRTRTTSTTPAAQRNSIWRP</sequence>
<evidence type="ECO:0000259" key="8">
    <source>
        <dbReference type="PROSITE" id="PS51460"/>
    </source>
</evidence>
<feature type="coiled-coil region" evidence="5">
    <location>
        <begin position="1260"/>
        <end position="1425"/>
    </location>
</feature>
<protein>
    <submittedName>
        <fullName evidence="9">Growth arrest-specific 2-like</fullName>
    </submittedName>
</protein>
<feature type="region of interest" description="Disordered" evidence="6">
    <location>
        <begin position="1935"/>
        <end position="2030"/>
    </location>
</feature>
<organism evidence="9 10">
    <name type="scientific">Mycena chlorophos</name>
    <name type="common">Agaric fungus</name>
    <name type="synonym">Agaricus chlorophos</name>
    <dbReference type="NCBI Taxonomy" id="658473"/>
    <lineage>
        <taxon>Eukaryota</taxon>
        <taxon>Fungi</taxon>
        <taxon>Dikarya</taxon>
        <taxon>Basidiomycota</taxon>
        <taxon>Agaricomycotina</taxon>
        <taxon>Agaricomycetes</taxon>
        <taxon>Agaricomycetidae</taxon>
        <taxon>Agaricales</taxon>
        <taxon>Marasmiineae</taxon>
        <taxon>Mycenaceae</taxon>
        <taxon>Mycena</taxon>
    </lineage>
</organism>
<feature type="compositionally biased region" description="Polar residues" evidence="6">
    <location>
        <begin position="2020"/>
        <end position="2030"/>
    </location>
</feature>
<dbReference type="EMBL" id="DF848493">
    <property type="protein sequence ID" value="GAT53905.1"/>
    <property type="molecule type" value="Genomic_DNA"/>
</dbReference>
<dbReference type="Gene3D" id="3.30.920.20">
    <property type="entry name" value="Gas2-like domain"/>
    <property type="match status" value="1"/>
</dbReference>
<proteinExistence type="predicted"/>
<evidence type="ECO:0000313" key="9">
    <source>
        <dbReference type="EMBL" id="GAT53905.1"/>
    </source>
</evidence>
<keyword evidence="7" id="KW-0472">Membrane</keyword>
<feature type="compositionally biased region" description="Low complexity" evidence="6">
    <location>
        <begin position="1649"/>
        <end position="1677"/>
    </location>
</feature>
<feature type="compositionally biased region" description="Polar residues" evidence="6">
    <location>
        <begin position="1794"/>
        <end position="1816"/>
    </location>
</feature>
<feature type="compositionally biased region" description="Polar residues" evidence="6">
    <location>
        <begin position="1957"/>
        <end position="1978"/>
    </location>
</feature>
<feature type="coiled-coil region" evidence="5">
    <location>
        <begin position="107"/>
        <end position="134"/>
    </location>
</feature>
<dbReference type="InterPro" id="IPR036534">
    <property type="entry name" value="GAR_dom_sf"/>
</dbReference>
<evidence type="ECO:0000256" key="6">
    <source>
        <dbReference type="SAM" id="MobiDB-lite"/>
    </source>
</evidence>
<evidence type="ECO:0000256" key="5">
    <source>
        <dbReference type="SAM" id="Coils"/>
    </source>
</evidence>
<keyword evidence="3" id="KW-0505">Motor protein</keyword>
<feature type="compositionally biased region" description="Polar residues" evidence="6">
    <location>
        <begin position="1697"/>
        <end position="1740"/>
    </location>
</feature>
<reference evidence="9" key="1">
    <citation type="submission" date="2014-09" db="EMBL/GenBank/DDBJ databases">
        <title>Genome sequence of the luminous mushroom Mycena chlorophos for searching fungal bioluminescence genes.</title>
        <authorList>
            <person name="Tanaka Y."/>
            <person name="Kasuga D."/>
            <person name="Oba Y."/>
            <person name="Hase S."/>
            <person name="Sato K."/>
            <person name="Oba Y."/>
            <person name="Sakakibara Y."/>
        </authorList>
    </citation>
    <scope>NUCLEOTIDE SEQUENCE</scope>
</reference>
<feature type="transmembrane region" description="Helical" evidence="7">
    <location>
        <begin position="28"/>
        <end position="49"/>
    </location>
</feature>
<name>A0ABQ0LS62_MYCCL</name>
<keyword evidence="2" id="KW-0963">Cytoplasm</keyword>
<dbReference type="SMART" id="SM00243">
    <property type="entry name" value="GAS2"/>
    <property type="match status" value="1"/>
</dbReference>
<evidence type="ECO:0000256" key="7">
    <source>
        <dbReference type="SAM" id="Phobius"/>
    </source>
</evidence>
<evidence type="ECO:0000313" key="10">
    <source>
        <dbReference type="Proteomes" id="UP000815677"/>
    </source>
</evidence>
<feature type="domain" description="GAR" evidence="8">
    <location>
        <begin position="1830"/>
        <end position="1908"/>
    </location>
</feature>
<keyword evidence="7" id="KW-0812">Transmembrane</keyword>
<dbReference type="Pfam" id="PF02187">
    <property type="entry name" value="GAS2"/>
    <property type="match status" value="1"/>
</dbReference>
<keyword evidence="4" id="KW-0206">Cytoskeleton</keyword>
<dbReference type="PANTHER" id="PTHR47970">
    <property type="entry name" value="KINESIN-LIKE PROTEIN KIF11"/>
    <property type="match status" value="1"/>
</dbReference>
<feature type="compositionally biased region" description="Low complexity" evidence="6">
    <location>
        <begin position="1778"/>
        <end position="1793"/>
    </location>
</feature>
<dbReference type="InterPro" id="IPR047149">
    <property type="entry name" value="KIF11-like"/>
</dbReference>
<dbReference type="PROSITE" id="PS51460">
    <property type="entry name" value="GAR"/>
    <property type="match status" value="1"/>
</dbReference>
<evidence type="ECO:0000256" key="2">
    <source>
        <dbReference type="ARBA" id="ARBA00022490"/>
    </source>
</evidence>
<keyword evidence="7" id="KW-1133">Transmembrane helix</keyword>